<dbReference type="GO" id="GO:0031177">
    <property type="term" value="F:phosphopantetheine binding"/>
    <property type="evidence" value="ECO:0007669"/>
    <property type="project" value="InterPro"/>
</dbReference>
<dbReference type="InterPro" id="IPR020845">
    <property type="entry name" value="AMP-binding_CS"/>
</dbReference>
<gene>
    <name evidence="5" type="ORF">MFU01_68080</name>
    <name evidence="6" type="ORF">SAMN05443572_115132</name>
</gene>
<dbReference type="InterPro" id="IPR045851">
    <property type="entry name" value="AMP-bd_C_sf"/>
</dbReference>
<dbReference type="RefSeq" id="WP_074959054.1">
    <property type="nucleotide sequence ID" value="NZ_BJXR01000049.1"/>
</dbReference>
<comment type="caution">
    <text evidence="5">The sequence shown here is derived from an EMBL/GenBank/DDBJ whole genome shotgun (WGS) entry which is preliminary data.</text>
</comment>
<dbReference type="PROSITE" id="PS00012">
    <property type="entry name" value="PHOSPHOPANTETHEINE"/>
    <property type="match status" value="1"/>
</dbReference>
<evidence type="ECO:0000256" key="1">
    <source>
        <dbReference type="ARBA" id="ARBA00022450"/>
    </source>
</evidence>
<dbReference type="Gene3D" id="3.40.50.12780">
    <property type="entry name" value="N-terminal domain of ligase-like"/>
    <property type="match status" value="1"/>
</dbReference>
<dbReference type="InterPro" id="IPR009081">
    <property type="entry name" value="PP-bd_ACP"/>
</dbReference>
<dbReference type="SUPFAM" id="SSF51735">
    <property type="entry name" value="NAD(P)-binding Rossmann-fold domains"/>
    <property type="match status" value="1"/>
</dbReference>
<feature type="domain" description="Carrier" evidence="4">
    <location>
        <begin position="1127"/>
        <end position="1202"/>
    </location>
</feature>
<dbReference type="STRING" id="1334629.MFUL124B02_09090"/>
<dbReference type="Pfam" id="PF13193">
    <property type="entry name" value="AMP-binding_C"/>
    <property type="match status" value="1"/>
</dbReference>
<dbReference type="CDD" id="cd07989">
    <property type="entry name" value="LPLAT_AGPAT-like"/>
    <property type="match status" value="1"/>
</dbReference>
<dbReference type="InterPro" id="IPR013120">
    <property type="entry name" value="FAR_NAD-bd"/>
</dbReference>
<dbReference type="GO" id="GO:0016878">
    <property type="term" value="F:acid-thiol ligase activity"/>
    <property type="evidence" value="ECO:0007669"/>
    <property type="project" value="UniProtKB-ARBA"/>
</dbReference>
<dbReference type="SUPFAM" id="SSF69593">
    <property type="entry name" value="Glycerol-3-phosphate (1)-acyltransferase"/>
    <property type="match status" value="1"/>
</dbReference>
<dbReference type="InterPro" id="IPR033640">
    <property type="entry name" value="FAR_C"/>
</dbReference>
<keyword evidence="7" id="KW-1185">Reference proteome</keyword>
<proteinExistence type="predicted"/>
<evidence type="ECO:0000256" key="3">
    <source>
        <dbReference type="SAM" id="Coils"/>
    </source>
</evidence>
<dbReference type="PROSITE" id="PS00455">
    <property type="entry name" value="AMP_BINDING"/>
    <property type="match status" value="1"/>
</dbReference>
<accession>A0A511TC56</accession>
<name>A0A511TC56_MYXFU</name>
<dbReference type="Gene3D" id="1.10.1200.10">
    <property type="entry name" value="ACP-like"/>
    <property type="match status" value="1"/>
</dbReference>
<evidence type="ECO:0000313" key="6">
    <source>
        <dbReference type="EMBL" id="SEU40459.1"/>
    </source>
</evidence>
<protein>
    <submittedName>
        <fullName evidence="6">Long-chain acyl-CoA synthetase</fullName>
    </submittedName>
</protein>
<dbReference type="SUPFAM" id="SSF56801">
    <property type="entry name" value="Acetyl-CoA synthetase-like"/>
    <property type="match status" value="1"/>
</dbReference>
<dbReference type="SUPFAM" id="SSF47336">
    <property type="entry name" value="ACP-like"/>
    <property type="match status" value="1"/>
</dbReference>
<dbReference type="Proteomes" id="UP000183760">
    <property type="component" value="Unassembled WGS sequence"/>
</dbReference>
<dbReference type="Pfam" id="PF01553">
    <property type="entry name" value="Acyltransferase"/>
    <property type="match status" value="1"/>
</dbReference>
<dbReference type="InterPro" id="IPR025110">
    <property type="entry name" value="AMP-bd_C"/>
</dbReference>
<reference evidence="6 7" key="1">
    <citation type="submission" date="2016-10" db="EMBL/GenBank/DDBJ databases">
        <authorList>
            <person name="Varghese N."/>
            <person name="Submissions S."/>
        </authorList>
    </citation>
    <scope>NUCLEOTIDE SEQUENCE [LARGE SCALE GENOMIC DNA]</scope>
    <source>
        <strain evidence="6 7">DSM 16525</strain>
    </source>
</reference>
<dbReference type="Pfam" id="PF00550">
    <property type="entry name" value="PP-binding"/>
    <property type="match status" value="1"/>
</dbReference>
<evidence type="ECO:0000313" key="7">
    <source>
        <dbReference type="Proteomes" id="UP000183760"/>
    </source>
</evidence>
<dbReference type="CDD" id="cd09071">
    <property type="entry name" value="FAR_C"/>
    <property type="match status" value="1"/>
</dbReference>
<dbReference type="SMART" id="SM00563">
    <property type="entry name" value="PlsC"/>
    <property type="match status" value="1"/>
</dbReference>
<keyword evidence="1" id="KW-0596">Phosphopantetheine</keyword>
<dbReference type="InterPro" id="IPR002123">
    <property type="entry name" value="Plipid/glycerol_acylTrfase"/>
</dbReference>
<dbReference type="OrthoDB" id="9799237at2"/>
<evidence type="ECO:0000256" key="2">
    <source>
        <dbReference type="ARBA" id="ARBA00022553"/>
    </source>
</evidence>
<reference evidence="5 8" key="2">
    <citation type="submission" date="2019-07" db="EMBL/GenBank/DDBJ databases">
        <title>Whole genome shotgun sequence of Myxococcus fulvus NBRC 100333.</title>
        <authorList>
            <person name="Hosoyama A."/>
            <person name="Uohara A."/>
            <person name="Ohji S."/>
            <person name="Ichikawa N."/>
        </authorList>
    </citation>
    <scope>NUCLEOTIDE SEQUENCE [LARGE SCALE GENOMIC DNA]</scope>
    <source>
        <strain evidence="5 8">NBRC 100333</strain>
    </source>
</reference>
<keyword evidence="3" id="KW-0175">Coiled coil</keyword>
<dbReference type="Gene3D" id="3.30.300.30">
    <property type="match status" value="1"/>
</dbReference>
<dbReference type="Gene3D" id="3.40.50.720">
    <property type="entry name" value="NAD(P)-binding Rossmann-like Domain"/>
    <property type="match status" value="1"/>
</dbReference>
<dbReference type="InterPro" id="IPR042099">
    <property type="entry name" value="ANL_N_sf"/>
</dbReference>
<dbReference type="InterPro" id="IPR006162">
    <property type="entry name" value="Ppantetheine_attach_site"/>
</dbReference>
<dbReference type="EMBL" id="BJXR01000049">
    <property type="protein sequence ID" value="GEN11771.1"/>
    <property type="molecule type" value="Genomic_DNA"/>
</dbReference>
<feature type="coiled-coil region" evidence="3">
    <location>
        <begin position="1095"/>
        <end position="1122"/>
    </location>
</feature>
<dbReference type="InterPro" id="IPR036291">
    <property type="entry name" value="NAD(P)-bd_dom_sf"/>
</dbReference>
<dbReference type="EMBL" id="FOIB01000015">
    <property type="protein sequence ID" value="SEU40459.1"/>
    <property type="molecule type" value="Genomic_DNA"/>
</dbReference>
<dbReference type="PANTHER" id="PTHR43767">
    <property type="entry name" value="LONG-CHAIN-FATTY-ACID--COA LIGASE"/>
    <property type="match status" value="1"/>
</dbReference>
<evidence type="ECO:0000259" key="4">
    <source>
        <dbReference type="PROSITE" id="PS50075"/>
    </source>
</evidence>
<dbReference type="SMART" id="SM00823">
    <property type="entry name" value="PKS_PP"/>
    <property type="match status" value="1"/>
</dbReference>
<keyword evidence="2" id="KW-0597">Phosphoprotein</keyword>
<sequence>MSPLPELNVSQVFTGKRLLFAGATGFVGKVTLSMLLHRYGQELERVYVLVRKGSAASAERRFFDKVATSEPFQPLRDTYGEEGALEFLRKKCEVIDGDITDPWVGMEESRVAELTGQVHAFVNCAGLVSFNPSLEVGLNVNTHGVKYAVELALRWGVPLIHMSTSFVAGNRDGLVFEDEEVRGYFPKKDELDGRDFSLEQELKDAERIVARLREQADDRALTSTFRKKALDRLAEEGRDVNDEKTLRLAVGRERKLWLSGELVRAGMERAAHWGWPNTYTYTKSLGEQVIAATPGLRYAIVRPSIVESARHFPFPGWNEGFTTSAPLAFAGIKGPGGIPAGENTILDIIPVDQVAGATLGITAHSIQVEERRVYQLASGDVNPFYASRSVELVGLYRRRYYRNRESGNAVLNSLRSRLEPQPVSKLEFELFSAPMLVRGAKFLKKAIDEVRPAWGAPAVQAMLDKAKVSLDGVVDGNASLIAMTDLFLPFLYENRYVFRCDNTRSVYERMAHADRLKIPWDPEHIDWRAYFMETHLPGLEKWVFPGLEEEREKRTVIPAHRDLLEMFEATVHAYRHRVAFRMVSGEKEERFTFGEVHRYAARVGSFLLSSGVKTGDRVLLVSENRPEWGTCFFGILRAGATMVPVDPGLSEAEVINIAKRAEAKVCLMSEDAARDFPGLFGALGDSVLIASLAQAMTGDPAAKDDRIGTVRKSASADDLASLIFTSGTTGTPKGVMLTHRNFASLVAKLAGVFDVGVGDGVLSVLPLHHTFEFSAGFLTPFSRGAEITYIDELTSDRLGEVFETGRISAMIGVPALWQLLHRKMTQEFASRPPIVEQAIKAMMATHGELRNRADINLGKLLFWPVHRKFGGRIKVLVSGGSALPEEVHKAFHELGFNITEGYGLTEAAPVLAVANPGNKRTPGSVGKPLTGVEVRILNPDNDGIGEVLAKGPNVMAGYFGDREATEAVLKEGWLHTGDLGRVDAEGRLYLVGRAKDVIIDHNGKNIYPDELEELYQEHPHIKELSVVGLPDDAGGEKVACLCVPDYGDRPREEVRRELEEHFRKTGAGMPFYRRAKVLRFWDGELPRTSTRKVKRKLVVEELQRLERMAASATKAREKVSAAATTTGGVADWLFPLIAEVSHKPVASVRPETNLTGELGFDSLMLTELSSALEAAGVPLPAIDDLTQVQTVEDLRKLVVASGKRPSAETRAKDISKQNAKAEEVEIPVPDVVADVGRQLLSFGQKVLYGGVFDVKVTGRPFIPMNRNFLVIANHASHLDAGLVRVVLEEQGDRLVSLAARDYFFDTPLKRAWFENFTNLVPIERHGSLRESLRQAGEALRQGFNVLIFPEGTRSPTGELQEFKSTLGYLALTYRVDVLPLYIHGAFDALPKGSVFPKSKDLKVSIGPALGHEALRARTQGMARSESYRYATRIAEDAVRELRDGRVLHLDAPPSVDVQVMPAHDAPGGKNS</sequence>
<organism evidence="5 8">
    <name type="scientific">Myxococcus fulvus</name>
    <dbReference type="NCBI Taxonomy" id="33"/>
    <lineage>
        <taxon>Bacteria</taxon>
        <taxon>Pseudomonadati</taxon>
        <taxon>Myxococcota</taxon>
        <taxon>Myxococcia</taxon>
        <taxon>Myxococcales</taxon>
        <taxon>Cystobacterineae</taxon>
        <taxon>Myxococcaceae</taxon>
        <taxon>Myxococcus</taxon>
    </lineage>
</organism>
<dbReference type="InterPro" id="IPR020806">
    <property type="entry name" value="PKS_PP-bd"/>
</dbReference>
<dbReference type="InterPro" id="IPR000873">
    <property type="entry name" value="AMP-dep_synth/lig_dom"/>
</dbReference>
<dbReference type="InterPro" id="IPR050237">
    <property type="entry name" value="ATP-dep_AMP-bd_enzyme"/>
</dbReference>
<dbReference type="Pfam" id="PF07993">
    <property type="entry name" value="NAD_binding_4"/>
    <property type="match status" value="1"/>
</dbReference>
<dbReference type="Proteomes" id="UP000321514">
    <property type="component" value="Unassembled WGS sequence"/>
</dbReference>
<evidence type="ECO:0000313" key="5">
    <source>
        <dbReference type="EMBL" id="GEN11771.1"/>
    </source>
</evidence>
<dbReference type="InterPro" id="IPR036736">
    <property type="entry name" value="ACP-like_sf"/>
</dbReference>
<dbReference type="PANTHER" id="PTHR43767:SF1">
    <property type="entry name" value="NONRIBOSOMAL PEPTIDE SYNTHASE PES1 (EUROFUNG)-RELATED"/>
    <property type="match status" value="1"/>
</dbReference>
<dbReference type="Pfam" id="PF00501">
    <property type="entry name" value="AMP-binding"/>
    <property type="match status" value="1"/>
</dbReference>
<dbReference type="PROSITE" id="PS50075">
    <property type="entry name" value="CARRIER"/>
    <property type="match status" value="1"/>
</dbReference>
<evidence type="ECO:0000313" key="8">
    <source>
        <dbReference type="Proteomes" id="UP000321514"/>
    </source>
</evidence>
<dbReference type="GO" id="GO:0016746">
    <property type="term" value="F:acyltransferase activity"/>
    <property type="evidence" value="ECO:0007669"/>
    <property type="project" value="InterPro"/>
</dbReference>